<protein>
    <submittedName>
        <fullName evidence="2">Uncharacterized protein</fullName>
    </submittedName>
</protein>
<dbReference type="EMBL" id="KL142368">
    <property type="protein sequence ID" value="KDR84623.1"/>
    <property type="molecule type" value="Genomic_DNA"/>
</dbReference>
<evidence type="ECO:0000313" key="2">
    <source>
        <dbReference type="EMBL" id="KDR84623.1"/>
    </source>
</evidence>
<dbReference type="HOGENOM" id="CLU_1304939_0_0_1"/>
<reference evidence="3" key="1">
    <citation type="journal article" date="2014" name="Proc. Natl. Acad. Sci. U.S.A.">
        <title>Extensive sampling of basidiomycete genomes demonstrates inadequacy of the white-rot/brown-rot paradigm for wood decay fungi.</title>
        <authorList>
            <person name="Riley R."/>
            <person name="Salamov A.A."/>
            <person name="Brown D.W."/>
            <person name="Nagy L.G."/>
            <person name="Floudas D."/>
            <person name="Held B.W."/>
            <person name="Levasseur A."/>
            <person name="Lombard V."/>
            <person name="Morin E."/>
            <person name="Otillar R."/>
            <person name="Lindquist E.A."/>
            <person name="Sun H."/>
            <person name="LaButti K.M."/>
            <person name="Schmutz J."/>
            <person name="Jabbour D."/>
            <person name="Luo H."/>
            <person name="Baker S.E."/>
            <person name="Pisabarro A.G."/>
            <person name="Walton J.D."/>
            <person name="Blanchette R.A."/>
            <person name="Henrissat B."/>
            <person name="Martin F."/>
            <person name="Cullen D."/>
            <person name="Hibbett D.S."/>
            <person name="Grigoriev I.V."/>
        </authorList>
    </citation>
    <scope>NUCLEOTIDE SEQUENCE [LARGE SCALE GENOMIC DNA]</scope>
    <source>
        <strain evidence="3">CBS 339.88</strain>
    </source>
</reference>
<feature type="region of interest" description="Disordered" evidence="1">
    <location>
        <begin position="151"/>
        <end position="211"/>
    </location>
</feature>
<accession>A0A067TZX6</accession>
<gene>
    <name evidence="2" type="ORF">GALMADRAFT_133878</name>
</gene>
<evidence type="ECO:0000313" key="3">
    <source>
        <dbReference type="Proteomes" id="UP000027222"/>
    </source>
</evidence>
<dbReference type="Proteomes" id="UP000027222">
    <property type="component" value="Unassembled WGS sequence"/>
</dbReference>
<dbReference type="AlphaFoldDB" id="A0A067TZX6"/>
<feature type="compositionally biased region" description="Basic and acidic residues" evidence="1">
    <location>
        <begin position="164"/>
        <end position="173"/>
    </location>
</feature>
<keyword evidence="3" id="KW-1185">Reference proteome</keyword>
<evidence type="ECO:0000256" key="1">
    <source>
        <dbReference type="SAM" id="MobiDB-lite"/>
    </source>
</evidence>
<name>A0A067TZX6_GALM3</name>
<sequence>MALRGQKVQSFLDRKYVQDETTGKGLTEYVRQPPSFDRCLSTPRRLSNSLLEVPQFLVLVFHLNLASAIRAHTFLCLDLLNVVVATVARTGSAIINPHRPASASDAMHFGIRKVSAVMCAVKAEGYHEICIRYLSYFLLLSSSEECDVAATAGAADDEDEGRNEEEVGRHLSEEAPGMDVAGHGPSLRCADESPVSSLPILNSPYPSRHQL</sequence>
<organism evidence="2 3">
    <name type="scientific">Galerina marginata (strain CBS 339.88)</name>
    <dbReference type="NCBI Taxonomy" id="685588"/>
    <lineage>
        <taxon>Eukaryota</taxon>
        <taxon>Fungi</taxon>
        <taxon>Dikarya</taxon>
        <taxon>Basidiomycota</taxon>
        <taxon>Agaricomycotina</taxon>
        <taxon>Agaricomycetes</taxon>
        <taxon>Agaricomycetidae</taxon>
        <taxon>Agaricales</taxon>
        <taxon>Agaricineae</taxon>
        <taxon>Strophariaceae</taxon>
        <taxon>Galerina</taxon>
    </lineage>
</organism>
<proteinExistence type="predicted"/>